<reference evidence="19 23" key="8">
    <citation type="submission" date="2013-06" db="EMBL/GenBank/DDBJ databases">
        <authorList>
            <person name="Zou Z."/>
            <person name="Hu Y."/>
        </authorList>
    </citation>
    <scope>NUCLEOTIDE SEQUENCE [LARGE SCALE GENOMIC DNA]</scope>
    <source>
        <strain evidence="19">C-KCE</strain>
    </source>
</reference>
<evidence type="ECO:0000256" key="6">
    <source>
        <dbReference type="ARBA" id="ARBA00022844"/>
    </source>
</evidence>
<dbReference type="Proteomes" id="UP000168285">
    <property type="component" value="Segment"/>
</dbReference>
<reference evidence="13" key="2">
    <citation type="submission" date="2008-07" db="EMBL/GenBank/DDBJ databases">
        <title>Discovery and functional identification of novel Duck enteritis virus UL11 gene.</title>
        <authorList>
            <person name="Cheng A.C."/>
            <person name="Wang M.S."/>
            <person name="Zhu D.K."/>
            <person name="Luo Q.H."/>
            <person name="Jia R.Y."/>
            <person name="Guo Y.F."/>
        </authorList>
    </citation>
    <scope>NUCLEOTIDE SEQUENCE</scope>
    <source>
        <strain evidence="13">CHv</strain>
    </source>
</reference>
<dbReference type="Proteomes" id="UP000112239">
    <property type="component" value="Segment"/>
</dbReference>
<keyword evidence="5" id="KW-1040">Host Golgi apparatus</keyword>
<keyword evidence="2" id="KW-0597">Phosphoprotein</keyword>
<dbReference type="KEGG" id="vg:80532510"/>
<evidence type="ECO:0000313" key="18">
    <source>
        <dbReference type="EMBL" id="AGS78711.1"/>
    </source>
</evidence>
<sequence length="87" mass="9770">MGQAQSYGSGGWCCRRNILTTSNGDVLDLTADSFEDFELLGPTDNDNFETSKTIVTQPQRNTKKGKNDYSGRKDRRSCYRNPKNDAL</sequence>
<evidence type="ECO:0000256" key="2">
    <source>
        <dbReference type="ARBA" id="ARBA00022553"/>
    </source>
</evidence>
<evidence type="ECO:0000313" key="14">
    <source>
        <dbReference type="EMBL" id="ACT83564.1"/>
    </source>
</evidence>
<dbReference type="Proteomes" id="UP000164963">
    <property type="component" value="Genome"/>
</dbReference>
<reference evidence="18 22" key="7">
    <citation type="journal article" date="2013" name="Genome Announc.">
        <title>Complete genome sequence of an attenuated duck enteritis virus obtained by in vitro serial passage.</title>
        <authorList>
            <person name="Yang C."/>
            <person name="Li J."/>
            <person name="Li Q."/>
            <person name="Li H."/>
            <person name="Xia Y."/>
            <person name="Guo X."/>
            <person name="Yu K."/>
            <person name="Yang H."/>
        </authorList>
    </citation>
    <scope>NUCLEOTIDE SEQUENCE [LARGE SCALE GENOMIC DNA]</scope>
    <source>
        <strain evidence="18">K</strain>
    </source>
</reference>
<evidence type="ECO:0000313" key="13">
    <source>
        <dbReference type="EMBL" id="ACF75341.1"/>
    </source>
</evidence>
<dbReference type="EMBL" id="KF487736">
    <property type="protein sequence ID" value="AGS78711.1"/>
    <property type="molecule type" value="Genomic_DNA"/>
</dbReference>
<dbReference type="EMBL" id="JF999965">
    <property type="protein sequence ID" value="AEN80114.1"/>
    <property type="molecule type" value="Genomic_DNA"/>
</dbReference>
<reference evidence="21" key="10">
    <citation type="submission" date="2014-03" db="EMBL/GenBank/DDBJ databases">
        <title>Protective efficacy and genomic characteristics of a duck enteritis virus attenuated by serial passage in chick embryo fibroblast.</title>
        <authorList>
            <person name="Yang C."/>
            <person name="Li Q."/>
            <person name="Li J."/>
            <person name="Liu D."/>
            <person name="Li L."/>
            <person name="Li H."/>
            <person name="Xia Y."/>
            <person name="Yang H."/>
            <person name="Yu K."/>
        </authorList>
    </citation>
    <scope>NUCLEOTIDE SEQUENCE [LARGE SCALE GENOMIC DNA]</scope>
</reference>
<evidence type="ECO:0000256" key="11">
    <source>
        <dbReference type="SAM" id="MobiDB-lite"/>
    </source>
</evidence>
<evidence type="ECO:0000313" key="12">
    <source>
        <dbReference type="EMBL" id="ABP88834.1"/>
    </source>
</evidence>
<keyword evidence="10" id="KW-0449">Lipoprotein</keyword>
<dbReference type="EMBL" id="EF524094">
    <property type="protein sequence ID" value="ABP88834.1"/>
    <property type="molecule type" value="Genomic_DNA"/>
</dbReference>
<dbReference type="EMBL" id="EU082088">
    <property type="protein sequence ID" value="ACT83564.1"/>
    <property type="molecule type" value="Genomic_DNA"/>
</dbReference>
<keyword evidence="6" id="KW-0946">Virion</keyword>
<proteinExistence type="predicted"/>
<evidence type="ECO:0000313" key="16">
    <source>
        <dbReference type="EMBL" id="AFC61872.1"/>
    </source>
</evidence>
<evidence type="ECO:0000313" key="20">
    <source>
        <dbReference type="EMBL" id="AJG04920.1"/>
    </source>
</evidence>
<dbReference type="Proteomes" id="UP000135812">
    <property type="component" value="Genome"/>
</dbReference>
<keyword evidence="9" id="KW-0564">Palmitate</keyword>
<evidence type="ECO:0000313" key="26">
    <source>
        <dbReference type="Proteomes" id="UP000168285"/>
    </source>
</evidence>
<keyword evidence="1" id="KW-1032">Host cell membrane</keyword>
<dbReference type="RefSeq" id="YP_003084412.1">
    <property type="nucleotide sequence ID" value="NC_013036.1"/>
</dbReference>
<reference evidence="17 27" key="9">
    <citation type="journal article" date="2014" name="Virus Genes">
        <title>Comparative genomic sequence analysis between a standard challenge strain and a vaccine strain of duck enteritis virus in China.</title>
        <authorList>
            <person name="Yang C."/>
            <person name="Li Q."/>
            <person name="Li J."/>
            <person name="Zhang G."/>
            <person name="Li H."/>
            <person name="Xia Y."/>
            <person name="Yang H."/>
            <person name="Yu K."/>
        </authorList>
    </citation>
    <scope>NUCLEOTIDE SEQUENCE [LARGE SCALE GENOMIC DNA]</scope>
    <source>
        <strain evidence="17">CV</strain>
    </source>
</reference>
<evidence type="ECO:0000313" key="25">
    <source>
        <dbReference type="Proteomes" id="UP000164963"/>
    </source>
</evidence>
<dbReference type="EMBL" id="JQ673560">
    <property type="protein sequence ID" value="AGA17843.1"/>
    <property type="molecule type" value="Genomic_DNA"/>
</dbReference>
<dbReference type="GeneID" id="80532510"/>
<dbReference type="Proteomes" id="UP000098628">
    <property type="component" value="Genome"/>
</dbReference>
<evidence type="ECO:0000313" key="22">
    <source>
        <dbReference type="Proteomes" id="UP000112239"/>
    </source>
</evidence>
<evidence type="ECO:0000313" key="21">
    <source>
        <dbReference type="Proteomes" id="UP000098628"/>
    </source>
</evidence>
<evidence type="ECO:0000313" key="17">
    <source>
        <dbReference type="EMBL" id="AGA17843.1"/>
    </source>
</evidence>
<keyword evidence="8" id="KW-0472">Membrane</keyword>
<dbReference type="Proteomes" id="UP000114267">
    <property type="component" value="Segment"/>
</dbReference>
<keyword evidence="7" id="KW-1043">Host membrane</keyword>
<keyword evidence="26" id="KW-1185">Reference proteome</keyword>
<gene>
    <name evidence="12" type="primary">UL11</name>
    <name evidence="17" type="synonym">DEVCV53</name>
    <name evidence="18" type="synonym">ORF51</name>
    <name evidence="20" type="synonym">ORF53</name>
</gene>
<keyword evidence="3" id="KW-0920">Virion tegument</keyword>
<name>A5A411_9ALPH</name>
<reference evidence="15 26" key="5">
    <citation type="journal article" date="2011" name="Virus Res.">
        <title>Complete genome sequence of virulent duck enteritis virus (DEV) strain 2085 and comparison with genome sequences of virulent and attenuated DEV strains.</title>
        <authorList>
            <person name="Wang J."/>
            <person name="Hoper D."/>
            <person name="Beer M."/>
            <person name="Osterrieder N."/>
        </authorList>
    </citation>
    <scope>NUCLEOTIDE SEQUENCE [LARGE SCALE GENOMIC DNA]</scope>
    <source>
        <strain evidence="15">2085</strain>
    </source>
</reference>
<dbReference type="EMBL" id="JQ647509">
    <property type="protein sequence ID" value="AFC61872.1"/>
    <property type="molecule type" value="Genomic_DNA"/>
</dbReference>
<reference evidence="20" key="11">
    <citation type="journal article" date="2015" name="Arch. Virol.">
        <title>Biological properties of a duck enteritis virus attenuated via serial passaging in chick embryo fibroblasts.</title>
        <authorList>
            <person name="Yang C."/>
            <person name="Li J."/>
            <person name="Li Q."/>
            <person name="Li L."/>
            <person name="Sun M."/>
            <person name="Li H."/>
            <person name="Xia Y."/>
            <person name="Yang H."/>
            <person name="Yu K."/>
        </authorList>
    </citation>
    <scope>NUCLEOTIDE SEQUENCE</scope>
    <source>
        <strain evidence="20">CV p80</strain>
    </source>
</reference>
<evidence type="ECO:0000256" key="10">
    <source>
        <dbReference type="ARBA" id="ARBA00023288"/>
    </source>
</evidence>
<reference evidence="14 25" key="3">
    <citation type="journal article" date="2009" name="Virology">
        <title>Molecular characterization of the genome of duck enteritis virus.</title>
        <authorList>
            <person name="Li Y."/>
            <person name="Huang B."/>
            <person name="Ma X."/>
            <person name="Wu J."/>
            <person name="Li F."/>
            <person name="Ai W."/>
            <person name="Song M."/>
            <person name="Yang H."/>
        </authorList>
    </citation>
    <scope>NUCLEOTIDE SEQUENCE [LARGE SCALE GENOMIC DNA]</scope>
    <source>
        <strain evidence="14">VAC</strain>
    </source>
</reference>
<evidence type="ECO:0000256" key="3">
    <source>
        <dbReference type="ARBA" id="ARBA00022580"/>
    </source>
</evidence>
<accession>A5A411</accession>
<evidence type="ECO:0000256" key="5">
    <source>
        <dbReference type="ARBA" id="ARBA00022812"/>
    </source>
</evidence>
<organism evidence="12">
    <name type="scientific">anatid alphaherpesvirus 1</name>
    <dbReference type="NCBI Taxonomy" id="104388"/>
    <lineage>
        <taxon>Viruses</taxon>
        <taxon>Duplodnaviria</taxon>
        <taxon>Heunggongvirae</taxon>
        <taxon>Peploviricota</taxon>
        <taxon>Herviviricetes</taxon>
        <taxon>Herpesvirales</taxon>
        <taxon>Orthoherpesviridae</taxon>
        <taxon>Alphaherpesvirinae</taxon>
        <taxon>Mardivirus</taxon>
        <taxon>Mardivirus anatidalpha1</taxon>
    </lineage>
</organism>
<dbReference type="KEGG" id="vg:8223377"/>
<evidence type="ECO:0000313" key="15">
    <source>
        <dbReference type="EMBL" id="AEN80114.1"/>
    </source>
</evidence>
<dbReference type="RefSeq" id="YP_010795366.1">
    <property type="nucleotide sequence ID" value="NC_075687.1"/>
</dbReference>
<evidence type="ECO:0000256" key="1">
    <source>
        <dbReference type="ARBA" id="ARBA00022511"/>
    </source>
</evidence>
<evidence type="ECO:0000313" key="19">
    <source>
        <dbReference type="EMBL" id="AGW24843.1"/>
    </source>
</evidence>
<dbReference type="EMBL" id="EU861976">
    <property type="protein sequence ID" value="ACF75341.1"/>
    <property type="molecule type" value="Genomic_DNA"/>
</dbReference>
<feature type="region of interest" description="Disordered" evidence="11">
    <location>
        <begin position="40"/>
        <end position="87"/>
    </location>
</feature>
<keyword evidence="4" id="KW-0519">Myristate</keyword>
<dbReference type="OrthoDB" id="83at180252"/>
<feature type="compositionally biased region" description="Polar residues" evidence="11">
    <location>
        <begin position="44"/>
        <end position="60"/>
    </location>
</feature>
<dbReference type="GO" id="GO:0044423">
    <property type="term" value="C:virion component"/>
    <property type="evidence" value="ECO:0007669"/>
    <property type="project" value="UniProtKB-KW"/>
</dbReference>
<reference evidence="12" key="1">
    <citation type="submission" date="2007-03" db="EMBL/GenBank/DDBJ databases">
        <title>Molecular characterization of duck enteritis virus from UL11 to UL16 genes homologous to HSV-1.</title>
        <authorList>
            <person name="Gao Y."/>
            <person name="Liu S."/>
            <person name="Kong X."/>
        </authorList>
    </citation>
    <scope>NUCLEOTIDE SEQUENCE</scope>
    <source>
        <strain evidence="12">DEV Clone-03</strain>
    </source>
</reference>
<evidence type="ECO:0000313" key="27">
    <source>
        <dbReference type="Proteomes" id="UP000180937"/>
    </source>
</evidence>
<evidence type="ECO:0000313" key="24">
    <source>
        <dbReference type="Proteomes" id="UP000135812"/>
    </source>
</evidence>
<dbReference type="Proteomes" id="UP000180937">
    <property type="component" value="Segment"/>
</dbReference>
<protein>
    <submittedName>
        <fullName evidence="12 13">UL11</fullName>
    </submittedName>
</protein>
<evidence type="ECO:0000256" key="9">
    <source>
        <dbReference type="ARBA" id="ARBA00023139"/>
    </source>
</evidence>
<reference evidence="14" key="4">
    <citation type="submission" date="2009-07" db="EMBL/GenBank/DDBJ databases">
        <authorList>
            <person name="Li Y.F."/>
            <person name="Huang B."/>
        </authorList>
    </citation>
    <scope>NUCLEOTIDE SEQUENCE</scope>
    <source>
        <strain evidence="14">VAC</strain>
    </source>
</reference>
<dbReference type="GeneID" id="8223377"/>
<dbReference type="EMBL" id="KF263690">
    <property type="protein sequence ID" value="AGW24843.1"/>
    <property type="molecule type" value="Genomic_DNA"/>
</dbReference>
<dbReference type="Pfam" id="PF11094">
    <property type="entry name" value="UL11"/>
    <property type="match status" value="1"/>
</dbReference>
<evidence type="ECO:0000313" key="23">
    <source>
        <dbReference type="Proteomes" id="UP000114267"/>
    </source>
</evidence>
<evidence type="ECO:0000256" key="4">
    <source>
        <dbReference type="ARBA" id="ARBA00022707"/>
    </source>
</evidence>
<dbReference type="InterPro" id="IPR024351">
    <property type="entry name" value="Tegument_UL11_Herpesvir"/>
</dbReference>
<evidence type="ECO:0000256" key="7">
    <source>
        <dbReference type="ARBA" id="ARBA00022870"/>
    </source>
</evidence>
<dbReference type="EMBL" id="KJ549663">
    <property type="protein sequence ID" value="AJG04920.1"/>
    <property type="molecule type" value="Genomic_DNA"/>
</dbReference>
<evidence type="ECO:0000256" key="8">
    <source>
        <dbReference type="ARBA" id="ARBA00023136"/>
    </source>
</evidence>
<reference evidence="16 24" key="6">
    <citation type="journal article" date="2012" name="J. Virol.">
        <title>Complete genomic sequence of chinese virulent duck enteritis virus.</title>
        <authorList>
            <person name="Wu Y."/>
            <person name="Cheng A."/>
            <person name="Wang M."/>
            <person name="Yang Q."/>
            <person name="Zhu D."/>
            <person name="Jia R."/>
            <person name="Chen S."/>
            <person name="Zhou Y."/>
            <person name="Wang X."/>
            <person name="Chen X."/>
        </authorList>
    </citation>
    <scope>NUCLEOTIDE SEQUENCE [LARGE SCALE GENOMIC DNA]</scope>
    <source>
        <strain evidence="16">CHv</strain>
    </source>
</reference>